<organism evidence="2 3">
    <name type="scientific">Cinchona calisaya</name>
    <dbReference type="NCBI Taxonomy" id="153742"/>
    <lineage>
        <taxon>Eukaryota</taxon>
        <taxon>Viridiplantae</taxon>
        <taxon>Streptophyta</taxon>
        <taxon>Embryophyta</taxon>
        <taxon>Tracheophyta</taxon>
        <taxon>Spermatophyta</taxon>
        <taxon>Magnoliopsida</taxon>
        <taxon>eudicotyledons</taxon>
        <taxon>Gunneridae</taxon>
        <taxon>Pentapetalae</taxon>
        <taxon>asterids</taxon>
        <taxon>lamiids</taxon>
        <taxon>Gentianales</taxon>
        <taxon>Rubiaceae</taxon>
        <taxon>Cinchonoideae</taxon>
        <taxon>Cinchoneae</taxon>
        <taxon>Cinchona</taxon>
    </lineage>
</organism>
<dbReference type="EMBL" id="JBJUIK010000001">
    <property type="protein sequence ID" value="KAL3538139.1"/>
    <property type="molecule type" value="Genomic_DNA"/>
</dbReference>
<evidence type="ECO:0000256" key="1">
    <source>
        <dbReference type="SAM" id="MobiDB-lite"/>
    </source>
</evidence>
<proteinExistence type="predicted"/>
<feature type="compositionally biased region" description="Basic and acidic residues" evidence="1">
    <location>
        <begin position="7"/>
        <end position="18"/>
    </location>
</feature>
<dbReference type="AlphaFoldDB" id="A0ABD3B3P2"/>
<accession>A0ABD3B3P2</accession>
<evidence type="ECO:0000313" key="2">
    <source>
        <dbReference type="EMBL" id="KAL3538139.1"/>
    </source>
</evidence>
<keyword evidence="3" id="KW-1185">Reference proteome</keyword>
<comment type="caution">
    <text evidence="2">The sequence shown here is derived from an EMBL/GenBank/DDBJ whole genome shotgun (WGS) entry which is preliminary data.</text>
</comment>
<gene>
    <name evidence="2" type="ORF">ACH5RR_001505</name>
</gene>
<reference evidence="2 3" key="1">
    <citation type="submission" date="2024-11" db="EMBL/GenBank/DDBJ databases">
        <title>A near-complete genome assembly of Cinchona calisaya.</title>
        <authorList>
            <person name="Lian D.C."/>
            <person name="Zhao X.W."/>
            <person name="Wei L."/>
        </authorList>
    </citation>
    <scope>NUCLEOTIDE SEQUENCE [LARGE SCALE GENOMIC DNA]</scope>
    <source>
        <tissue evidence="2">Nenye</tissue>
    </source>
</reference>
<protein>
    <submittedName>
        <fullName evidence="2">Uncharacterized protein</fullName>
    </submittedName>
</protein>
<dbReference type="Proteomes" id="UP001630127">
    <property type="component" value="Unassembled WGS sequence"/>
</dbReference>
<feature type="region of interest" description="Disordered" evidence="1">
    <location>
        <begin position="1"/>
        <end position="30"/>
    </location>
</feature>
<name>A0ABD3B3P2_9GENT</name>
<sequence length="80" mass="8700">MGQIENEEVKSSSGRSDRGGVGSYLGNRGSDLWWGYRSSLLSHVNRSKGNEYAGCMNGTSYSVELGQKLGSKCGTSFLKW</sequence>
<evidence type="ECO:0000313" key="3">
    <source>
        <dbReference type="Proteomes" id="UP001630127"/>
    </source>
</evidence>